<evidence type="ECO:0000313" key="3">
    <source>
        <dbReference type="EMBL" id="RII33780.1"/>
    </source>
</evidence>
<dbReference type="EMBL" id="QXDJ01000003">
    <property type="protein sequence ID" value="RII33780.1"/>
    <property type="molecule type" value="Genomic_DNA"/>
</dbReference>
<keyword evidence="2" id="KW-0378">Hydrolase</keyword>
<comment type="caution">
    <text evidence="2">The sequence shown here is derived from an EMBL/GenBank/DDBJ whole genome shotgun (WGS) entry which is preliminary data.</text>
</comment>
<reference evidence="3 5" key="2">
    <citation type="submission" date="2018-08" db="EMBL/GenBank/DDBJ databases">
        <title>Genome of Clostridium chromiireducens C1, DSM12136.</title>
        <authorList>
            <person name="Xing M."/>
            <person name="Wei Y."/>
            <person name="Ang E.L."/>
            <person name="Zhao H."/>
            <person name="Zhang Y."/>
        </authorList>
    </citation>
    <scope>NUCLEOTIDE SEQUENCE [LARGE SCALE GENOMIC DNA]</scope>
    <source>
        <strain evidence="3 5">C1</strain>
    </source>
</reference>
<evidence type="ECO:0000313" key="4">
    <source>
        <dbReference type="Proteomes" id="UP000191056"/>
    </source>
</evidence>
<reference evidence="2 4" key="1">
    <citation type="submission" date="2017-03" db="EMBL/GenBank/DDBJ databases">
        <title>Genome sequence of Clostridium chromiireducens DSM 23318.</title>
        <authorList>
            <person name="Poehlein A."/>
            <person name="Daniel R."/>
        </authorList>
    </citation>
    <scope>NUCLEOTIDE SEQUENCE [LARGE SCALE GENOMIC DNA]</scope>
    <source>
        <strain evidence="2 4">DSM 23318</strain>
    </source>
</reference>
<feature type="domain" description="HD" evidence="1">
    <location>
        <begin position="25"/>
        <end position="126"/>
    </location>
</feature>
<evidence type="ECO:0000259" key="1">
    <source>
        <dbReference type="PROSITE" id="PS51831"/>
    </source>
</evidence>
<dbReference type="EMBL" id="MZGT01000162">
    <property type="protein sequence ID" value="OPJ54559.1"/>
    <property type="molecule type" value="Genomic_DNA"/>
</dbReference>
<evidence type="ECO:0000313" key="2">
    <source>
        <dbReference type="EMBL" id="OPJ54559.1"/>
    </source>
</evidence>
<keyword evidence="4" id="KW-1185">Reference proteome</keyword>
<dbReference type="InterPro" id="IPR006674">
    <property type="entry name" value="HD_domain"/>
</dbReference>
<dbReference type="CDD" id="cd00077">
    <property type="entry name" value="HDc"/>
    <property type="match status" value="1"/>
</dbReference>
<sequence>MKEDLLEKTLQYIREQFKDDSSGHDYYHSLRVYKLATSICKEESADLEIVQLASLLHDVDDYKLFGGNAGAYSNAENFLKNNEISKAKINAVCEIIASISFKGTGVQIPESIEGKIVQDADRLDAIGAIGIARTFAFGGSKNRIMHVPNEKPRENISFKEYSTSNGTTLNHFYEKLLKLKDLMNTEKAKKLAESRHRYMEKFLEEFYNEWDGLV</sequence>
<dbReference type="AlphaFoldDB" id="A0A1V4I3T3"/>
<dbReference type="PROSITE" id="PS51831">
    <property type="entry name" value="HD"/>
    <property type="match status" value="1"/>
</dbReference>
<dbReference type="SUPFAM" id="SSF109604">
    <property type="entry name" value="HD-domain/PDEase-like"/>
    <property type="match status" value="1"/>
</dbReference>
<gene>
    <name evidence="2" type="ORF">CLCHR_48480</name>
    <name evidence="3" type="ORF">D2A34_11350</name>
</gene>
<dbReference type="Pfam" id="PF01966">
    <property type="entry name" value="HD"/>
    <property type="match status" value="1"/>
</dbReference>
<dbReference type="RefSeq" id="WP_079442475.1">
    <property type="nucleotide sequence ID" value="NZ_MZGT01000162.1"/>
</dbReference>
<dbReference type="Gene3D" id="1.20.58.1910">
    <property type="match status" value="1"/>
</dbReference>
<dbReference type="SMART" id="SM00471">
    <property type="entry name" value="HDc"/>
    <property type="match status" value="1"/>
</dbReference>
<dbReference type="InterPro" id="IPR003607">
    <property type="entry name" value="HD/PDEase_dom"/>
</dbReference>
<dbReference type="OrthoDB" id="9797344at2"/>
<dbReference type="PANTHER" id="PTHR33594">
    <property type="entry name" value="SUPERFAMILY HYDROLASE, PUTATIVE (AFU_ORTHOLOGUE AFUA_1G03035)-RELATED"/>
    <property type="match status" value="1"/>
</dbReference>
<dbReference type="GO" id="GO:0016787">
    <property type="term" value="F:hydrolase activity"/>
    <property type="evidence" value="ECO:0007669"/>
    <property type="project" value="UniProtKB-KW"/>
</dbReference>
<protein>
    <submittedName>
        <fullName evidence="3">HD domain-containing protein</fullName>
    </submittedName>
    <submittedName>
        <fullName evidence="2">Putative hydrolase</fullName>
    </submittedName>
</protein>
<dbReference type="Gene3D" id="1.10.472.50">
    <property type="entry name" value="HD-domain/PDEase-like"/>
    <property type="match status" value="1"/>
</dbReference>
<dbReference type="PANTHER" id="PTHR33594:SF1">
    <property type="entry name" value="HD_PDEASE DOMAIN-CONTAINING PROTEIN"/>
    <property type="match status" value="1"/>
</dbReference>
<evidence type="ECO:0000313" key="5">
    <source>
        <dbReference type="Proteomes" id="UP000265930"/>
    </source>
</evidence>
<dbReference type="STRING" id="225345.CLCHR_48480"/>
<accession>A0A1V4I3T3</accession>
<dbReference type="Proteomes" id="UP000265930">
    <property type="component" value="Unassembled WGS sequence"/>
</dbReference>
<organism evidence="2 4">
    <name type="scientific">Clostridium chromiireducens</name>
    <dbReference type="NCBI Taxonomy" id="225345"/>
    <lineage>
        <taxon>Bacteria</taxon>
        <taxon>Bacillati</taxon>
        <taxon>Bacillota</taxon>
        <taxon>Clostridia</taxon>
        <taxon>Eubacteriales</taxon>
        <taxon>Clostridiaceae</taxon>
        <taxon>Clostridium</taxon>
    </lineage>
</organism>
<dbReference type="Proteomes" id="UP000191056">
    <property type="component" value="Unassembled WGS sequence"/>
</dbReference>
<proteinExistence type="predicted"/>
<name>A0A1V4I3T3_9CLOT</name>